<protein>
    <submittedName>
        <fullName evidence="2">Uncharacterized protein</fullName>
    </submittedName>
</protein>
<sequence>MAAQPKPRKSRFTVLPASGSRPSVWQREADAEAAEQRARPRSSPRPARGAVLESARRKWWGRTNEEAAVLGAFRALERDRRRADRAAARAKRAAWKRMTPEERRAEKALIHKLGKVGEQDLTRIKEQAKSRRKDDRRVTREDERRKRRLRKKEKYGEAREARARARRAAGEDARQARAGSRPTRRRRRRSSAARGATTSSSLKRPSRGSRTSPATRTSRGPSEPAQCGGPFRKSRRKCWREAVDAAALLKVRKDAADAARDAAVADFRKARRPRAGARAPAARARRTRAPARSRSTCRRRASAPRTTASPRDVFVVGLRPPTPDSRPPTPGDPSARRWPVLREP</sequence>
<feature type="compositionally biased region" description="Basic and acidic residues" evidence="1">
    <location>
        <begin position="113"/>
        <end position="144"/>
    </location>
</feature>
<gene>
    <name evidence="2" type="ORF">SO694_00037263</name>
</gene>
<reference evidence="2 3" key="1">
    <citation type="submission" date="2024-03" db="EMBL/GenBank/DDBJ databases">
        <title>Aureococcus anophagefferens CCMP1851 and Kratosvirus quantuckense: Draft genome of a second virus-susceptible host strain in the model system.</title>
        <authorList>
            <person name="Chase E."/>
            <person name="Truchon A.R."/>
            <person name="Schepens W."/>
            <person name="Wilhelm S.W."/>
        </authorList>
    </citation>
    <scope>NUCLEOTIDE SEQUENCE [LARGE SCALE GENOMIC DNA]</scope>
    <source>
        <strain evidence="2 3">CCMP1851</strain>
    </source>
</reference>
<feature type="compositionally biased region" description="Low complexity" evidence="1">
    <location>
        <begin position="192"/>
        <end position="201"/>
    </location>
</feature>
<organism evidence="2 3">
    <name type="scientific">Aureococcus anophagefferens</name>
    <name type="common">Harmful bloom alga</name>
    <dbReference type="NCBI Taxonomy" id="44056"/>
    <lineage>
        <taxon>Eukaryota</taxon>
        <taxon>Sar</taxon>
        <taxon>Stramenopiles</taxon>
        <taxon>Ochrophyta</taxon>
        <taxon>Pelagophyceae</taxon>
        <taxon>Pelagomonadales</taxon>
        <taxon>Pelagomonadaceae</taxon>
        <taxon>Aureococcus</taxon>
    </lineage>
</organism>
<accession>A0ABR1FL51</accession>
<evidence type="ECO:0000313" key="2">
    <source>
        <dbReference type="EMBL" id="KAK7232817.1"/>
    </source>
</evidence>
<feature type="region of interest" description="Disordered" evidence="1">
    <location>
        <begin position="269"/>
        <end position="344"/>
    </location>
</feature>
<feature type="compositionally biased region" description="Basic and acidic residues" evidence="1">
    <location>
        <begin position="154"/>
        <end position="175"/>
    </location>
</feature>
<comment type="caution">
    <text evidence="2">The sequence shown here is derived from an EMBL/GenBank/DDBJ whole genome shotgun (WGS) entry which is preliminary data.</text>
</comment>
<proteinExistence type="predicted"/>
<evidence type="ECO:0000313" key="3">
    <source>
        <dbReference type="Proteomes" id="UP001363151"/>
    </source>
</evidence>
<feature type="compositionally biased region" description="Basic residues" evidence="1">
    <location>
        <begin position="182"/>
        <end position="191"/>
    </location>
</feature>
<feature type="region of interest" description="Disordered" evidence="1">
    <location>
        <begin position="1"/>
        <end position="56"/>
    </location>
</feature>
<evidence type="ECO:0000256" key="1">
    <source>
        <dbReference type="SAM" id="MobiDB-lite"/>
    </source>
</evidence>
<feature type="compositionally biased region" description="Basic and acidic residues" evidence="1">
    <location>
        <begin position="27"/>
        <end position="38"/>
    </location>
</feature>
<keyword evidence="3" id="KW-1185">Reference proteome</keyword>
<feature type="compositionally biased region" description="Pro residues" evidence="1">
    <location>
        <begin position="320"/>
        <end position="331"/>
    </location>
</feature>
<name>A0ABR1FL51_AURAN</name>
<feature type="compositionally biased region" description="Basic residues" evidence="1">
    <location>
        <begin position="1"/>
        <end position="11"/>
    </location>
</feature>
<feature type="compositionally biased region" description="Basic residues" evidence="1">
    <location>
        <begin position="283"/>
        <end position="302"/>
    </location>
</feature>
<dbReference type="EMBL" id="JBBJCI010000366">
    <property type="protein sequence ID" value="KAK7232817.1"/>
    <property type="molecule type" value="Genomic_DNA"/>
</dbReference>
<feature type="compositionally biased region" description="Polar residues" evidence="1">
    <location>
        <begin position="208"/>
        <end position="220"/>
    </location>
</feature>
<dbReference type="Proteomes" id="UP001363151">
    <property type="component" value="Unassembled WGS sequence"/>
</dbReference>
<feature type="region of interest" description="Disordered" evidence="1">
    <location>
        <begin position="113"/>
        <end position="237"/>
    </location>
</feature>